<proteinExistence type="predicted"/>
<organism evidence="1">
    <name type="scientific">Candidatus Kentrum sp. FW</name>
    <dbReference type="NCBI Taxonomy" id="2126338"/>
    <lineage>
        <taxon>Bacteria</taxon>
        <taxon>Pseudomonadati</taxon>
        <taxon>Pseudomonadota</taxon>
        <taxon>Gammaproteobacteria</taxon>
        <taxon>Candidatus Kentrum</taxon>
    </lineage>
</organism>
<name>A0A450TB13_9GAMM</name>
<protein>
    <submittedName>
        <fullName evidence="1">Uncharacterized protein</fullName>
    </submittedName>
</protein>
<accession>A0A450TB13</accession>
<reference evidence="1" key="1">
    <citation type="submission" date="2019-02" db="EMBL/GenBank/DDBJ databases">
        <authorList>
            <person name="Gruber-Vodicka R. H."/>
            <person name="Seah K. B. B."/>
        </authorList>
    </citation>
    <scope>NUCLEOTIDE SEQUENCE</scope>
    <source>
        <strain evidence="1">BECK_BZ131</strain>
    </source>
</reference>
<gene>
    <name evidence="1" type="ORF">BECKFW1821C_GA0114237_100513</name>
</gene>
<dbReference type="AlphaFoldDB" id="A0A450TB13"/>
<sequence>MEKRVRISPARFCFFLASRTESSIYRFATGFPSSKISASVAFHGNFPGCHFSLREKPCDLINLLHAKDLSLKRDDSL</sequence>
<dbReference type="EMBL" id="CAADFE010000005">
    <property type="protein sequence ID" value="VFJ63949.1"/>
    <property type="molecule type" value="Genomic_DNA"/>
</dbReference>
<evidence type="ECO:0000313" key="1">
    <source>
        <dbReference type="EMBL" id="VFJ63949.1"/>
    </source>
</evidence>